<name>A0A497ETJ3_9CREN</name>
<comment type="caution">
    <text evidence="1">The sequence shown here is derived from an EMBL/GenBank/DDBJ whole genome shotgun (WGS) entry which is preliminary data.</text>
</comment>
<reference evidence="1 2" key="1">
    <citation type="submission" date="2018-06" db="EMBL/GenBank/DDBJ databases">
        <title>Extensive metabolic versatility and redundancy in microbially diverse, dynamic hydrothermal sediments.</title>
        <authorList>
            <person name="Dombrowski N."/>
            <person name="Teske A."/>
            <person name="Baker B.J."/>
        </authorList>
    </citation>
    <scope>NUCLEOTIDE SEQUENCE [LARGE SCALE GENOMIC DNA]</scope>
    <source>
        <strain evidence="1">B66_G16</strain>
    </source>
</reference>
<protein>
    <submittedName>
        <fullName evidence="1">Uncharacterized protein</fullName>
    </submittedName>
</protein>
<sequence length="114" mass="12986">MSKLPERKKCRPTCPYFRCAQKALFIKRPRDANPRQSAGIAWCNWVGDVCVGASCSYAFCEKRALLPNGMCGLEERTATKTAVRSIEEEARREEDILKRAKEKVLKKIGSEYLE</sequence>
<gene>
    <name evidence="1" type="ORF">DRJ31_00515</name>
</gene>
<accession>A0A497ETJ3</accession>
<evidence type="ECO:0000313" key="2">
    <source>
        <dbReference type="Proteomes" id="UP000278475"/>
    </source>
</evidence>
<organism evidence="1 2">
    <name type="scientific">Thermoproteota archaeon</name>
    <dbReference type="NCBI Taxonomy" id="2056631"/>
    <lineage>
        <taxon>Archaea</taxon>
        <taxon>Thermoproteota</taxon>
    </lineage>
</organism>
<dbReference type="Proteomes" id="UP000278475">
    <property type="component" value="Unassembled WGS sequence"/>
</dbReference>
<dbReference type="EMBL" id="QMQV01000002">
    <property type="protein sequence ID" value="RLE50665.1"/>
    <property type="molecule type" value="Genomic_DNA"/>
</dbReference>
<evidence type="ECO:0000313" key="1">
    <source>
        <dbReference type="EMBL" id="RLE50665.1"/>
    </source>
</evidence>
<proteinExistence type="predicted"/>
<dbReference type="AlphaFoldDB" id="A0A497ETJ3"/>